<dbReference type="GO" id="GO:0003700">
    <property type="term" value="F:DNA-binding transcription factor activity"/>
    <property type="evidence" value="ECO:0007669"/>
    <property type="project" value="InterPro"/>
</dbReference>
<dbReference type="Pfam" id="PF00392">
    <property type="entry name" value="GntR"/>
    <property type="match status" value="1"/>
</dbReference>
<keyword evidence="8" id="KW-1185">Reference proteome</keyword>
<dbReference type="EMBL" id="SACL01000002">
    <property type="protein sequence ID" value="RVT97750.1"/>
    <property type="molecule type" value="Genomic_DNA"/>
</dbReference>
<dbReference type="InterPro" id="IPR036390">
    <property type="entry name" value="WH_DNA-bd_sf"/>
</dbReference>
<keyword evidence="7" id="KW-0808">Transferase</keyword>
<evidence type="ECO:0000256" key="5">
    <source>
        <dbReference type="ARBA" id="ARBA00023163"/>
    </source>
</evidence>
<organism evidence="7 8">
    <name type="scientific">Rhodovarius crocodyli</name>
    <dbReference type="NCBI Taxonomy" id="1979269"/>
    <lineage>
        <taxon>Bacteria</taxon>
        <taxon>Pseudomonadati</taxon>
        <taxon>Pseudomonadota</taxon>
        <taxon>Alphaproteobacteria</taxon>
        <taxon>Acetobacterales</taxon>
        <taxon>Roseomonadaceae</taxon>
        <taxon>Rhodovarius</taxon>
    </lineage>
</organism>
<keyword evidence="5" id="KW-0804">Transcription</keyword>
<keyword evidence="3" id="KW-0805">Transcription regulation</keyword>
<evidence type="ECO:0000313" key="8">
    <source>
        <dbReference type="Proteomes" id="UP000282957"/>
    </source>
</evidence>
<evidence type="ECO:0000256" key="3">
    <source>
        <dbReference type="ARBA" id="ARBA00023015"/>
    </source>
</evidence>
<dbReference type="AlphaFoldDB" id="A0A437MJC5"/>
<gene>
    <name evidence="7" type="ORF">EOD42_08065</name>
</gene>
<protein>
    <submittedName>
        <fullName evidence="7">PLP-dependent aminotransferase family protein</fullName>
    </submittedName>
</protein>
<dbReference type="OrthoDB" id="9804020at2"/>
<dbReference type="CDD" id="cd00609">
    <property type="entry name" value="AAT_like"/>
    <property type="match status" value="1"/>
</dbReference>
<dbReference type="Proteomes" id="UP000282957">
    <property type="component" value="Unassembled WGS sequence"/>
</dbReference>
<dbReference type="SUPFAM" id="SSF53383">
    <property type="entry name" value="PLP-dependent transferases"/>
    <property type="match status" value="1"/>
</dbReference>
<dbReference type="RefSeq" id="WP_127786979.1">
    <property type="nucleotide sequence ID" value="NZ_SACL01000002.1"/>
</dbReference>
<dbReference type="InterPro" id="IPR015421">
    <property type="entry name" value="PyrdxlP-dep_Trfase_major"/>
</dbReference>
<evidence type="ECO:0000256" key="4">
    <source>
        <dbReference type="ARBA" id="ARBA00023125"/>
    </source>
</evidence>
<dbReference type="PANTHER" id="PTHR46577:SF1">
    <property type="entry name" value="HTH-TYPE TRANSCRIPTIONAL REGULATORY PROTEIN GABR"/>
    <property type="match status" value="1"/>
</dbReference>
<dbReference type="PROSITE" id="PS50949">
    <property type="entry name" value="HTH_GNTR"/>
    <property type="match status" value="1"/>
</dbReference>
<dbReference type="Gene3D" id="3.40.640.10">
    <property type="entry name" value="Type I PLP-dependent aspartate aminotransferase-like (Major domain)"/>
    <property type="match status" value="1"/>
</dbReference>
<evidence type="ECO:0000313" key="7">
    <source>
        <dbReference type="EMBL" id="RVT97750.1"/>
    </source>
</evidence>
<dbReference type="GO" id="GO:0030170">
    <property type="term" value="F:pyridoxal phosphate binding"/>
    <property type="evidence" value="ECO:0007669"/>
    <property type="project" value="InterPro"/>
</dbReference>
<dbReference type="InterPro" id="IPR015424">
    <property type="entry name" value="PyrdxlP-dep_Trfase"/>
</dbReference>
<evidence type="ECO:0000256" key="2">
    <source>
        <dbReference type="ARBA" id="ARBA00022898"/>
    </source>
</evidence>
<keyword evidence="2" id="KW-0663">Pyridoxal phosphate</keyword>
<dbReference type="InterPro" id="IPR036388">
    <property type="entry name" value="WH-like_DNA-bd_sf"/>
</dbReference>
<name>A0A437MJC5_9PROT</name>
<dbReference type="SMART" id="SM00345">
    <property type="entry name" value="HTH_GNTR"/>
    <property type="match status" value="1"/>
</dbReference>
<dbReference type="InterPro" id="IPR000524">
    <property type="entry name" value="Tscrpt_reg_HTH_GntR"/>
</dbReference>
<sequence length="463" mass="48449">MCGRAAAHRKASADALSGSTVPARRIRPLATPKFLTLVDHLAQGIASGRWREGERLPPQRELAAQFGVTIATMTRAVAEATRMGLVIARPGSGTYVRGAEAPEPSGIDLRLNNVPIVPGIRAALAAAMAELGREGDPERLFGYNPGTGAARHRAAAARWVAPRGLTTSAEGLLLSHGAQHGLAACLAALARPGDTVLCEAWTYAGFHRLAAEAGLRLQGVAMDEEGMCPEALARALRETGARLVLCSPAVQNPTTATMGLARRRAILDACRAVDAFVLEDDVCGYLAGDTLPPLAELDPERAVYITGLSKAVAPGFRLGLLRPPARLRAAITQALGVHHWVAPGFYAEVLARLVEAGVRADHRAEVAARMALLAAPLGLRPPLASYHAWLPVPDVWPVGDFVAALAGRGVLVLPAGHFAVAGAPAPRHVRLCLGAVPPEALSRAAGIIAGLAREQPWAQQAMV</sequence>
<dbReference type="PANTHER" id="PTHR46577">
    <property type="entry name" value="HTH-TYPE TRANSCRIPTIONAL REGULATORY PROTEIN GABR"/>
    <property type="match status" value="1"/>
</dbReference>
<dbReference type="GO" id="GO:0003677">
    <property type="term" value="F:DNA binding"/>
    <property type="evidence" value="ECO:0007669"/>
    <property type="project" value="UniProtKB-KW"/>
</dbReference>
<reference evidence="7 8" key="1">
    <citation type="submission" date="2019-01" db="EMBL/GenBank/DDBJ databases">
        <authorList>
            <person name="Chen W.-M."/>
        </authorList>
    </citation>
    <scope>NUCLEOTIDE SEQUENCE [LARGE SCALE GENOMIC DNA]</scope>
    <source>
        <strain evidence="7 8">CCP-6</strain>
    </source>
</reference>
<dbReference type="SUPFAM" id="SSF46785">
    <property type="entry name" value="Winged helix' DNA-binding domain"/>
    <property type="match status" value="1"/>
</dbReference>
<dbReference type="InterPro" id="IPR004839">
    <property type="entry name" value="Aminotransferase_I/II_large"/>
</dbReference>
<comment type="similarity">
    <text evidence="1">In the C-terminal section; belongs to the class-I pyridoxal-phosphate-dependent aminotransferase family.</text>
</comment>
<dbReference type="CDD" id="cd07377">
    <property type="entry name" value="WHTH_GntR"/>
    <property type="match status" value="1"/>
</dbReference>
<keyword evidence="4" id="KW-0238">DNA-binding</keyword>
<dbReference type="Gene3D" id="1.10.10.10">
    <property type="entry name" value="Winged helix-like DNA-binding domain superfamily/Winged helix DNA-binding domain"/>
    <property type="match status" value="1"/>
</dbReference>
<evidence type="ECO:0000256" key="1">
    <source>
        <dbReference type="ARBA" id="ARBA00005384"/>
    </source>
</evidence>
<comment type="caution">
    <text evidence="7">The sequence shown here is derived from an EMBL/GenBank/DDBJ whole genome shotgun (WGS) entry which is preliminary data.</text>
</comment>
<evidence type="ECO:0000259" key="6">
    <source>
        <dbReference type="PROSITE" id="PS50949"/>
    </source>
</evidence>
<dbReference type="GO" id="GO:0008483">
    <property type="term" value="F:transaminase activity"/>
    <property type="evidence" value="ECO:0007669"/>
    <property type="project" value="UniProtKB-KW"/>
</dbReference>
<feature type="domain" description="HTH gntR-type" evidence="6">
    <location>
        <begin position="31"/>
        <end position="99"/>
    </location>
</feature>
<dbReference type="Pfam" id="PF00155">
    <property type="entry name" value="Aminotran_1_2"/>
    <property type="match status" value="1"/>
</dbReference>
<accession>A0A437MJC5</accession>
<keyword evidence="7" id="KW-0032">Aminotransferase</keyword>
<proteinExistence type="inferred from homology"/>
<dbReference type="InterPro" id="IPR051446">
    <property type="entry name" value="HTH_trans_reg/aminotransferase"/>
</dbReference>